<dbReference type="Gene3D" id="3.40.30.10">
    <property type="entry name" value="Glutaredoxin"/>
    <property type="match status" value="1"/>
</dbReference>
<evidence type="ECO:0000313" key="1">
    <source>
        <dbReference type="EMBL" id="QCE15921.1"/>
    </source>
</evidence>
<organism evidence="1 2">
    <name type="scientific">Vigna unguiculata</name>
    <name type="common">Cowpea</name>
    <dbReference type="NCBI Taxonomy" id="3917"/>
    <lineage>
        <taxon>Eukaryota</taxon>
        <taxon>Viridiplantae</taxon>
        <taxon>Streptophyta</taxon>
        <taxon>Embryophyta</taxon>
        <taxon>Tracheophyta</taxon>
        <taxon>Spermatophyta</taxon>
        <taxon>Magnoliopsida</taxon>
        <taxon>eudicotyledons</taxon>
        <taxon>Gunneridae</taxon>
        <taxon>Pentapetalae</taxon>
        <taxon>rosids</taxon>
        <taxon>fabids</taxon>
        <taxon>Fabales</taxon>
        <taxon>Fabaceae</taxon>
        <taxon>Papilionoideae</taxon>
        <taxon>50 kb inversion clade</taxon>
        <taxon>NPAAA clade</taxon>
        <taxon>indigoferoid/millettioid clade</taxon>
        <taxon>Phaseoleae</taxon>
        <taxon>Vigna</taxon>
    </lineage>
</organism>
<dbReference type="AlphaFoldDB" id="A0A4D6NSK9"/>
<evidence type="ECO:0000313" key="2">
    <source>
        <dbReference type="Proteomes" id="UP000501690"/>
    </source>
</evidence>
<proteinExistence type="predicted"/>
<sequence length="58" mass="6583">MAEVSVKLLGLWGSPFTLRVKCVFQNQYVEEGLSNKNAMLLQYNPKDPIKSFSICQFA</sequence>
<gene>
    <name evidence="1" type="ORF">DEO72_LG11g2934</name>
</gene>
<reference evidence="1 2" key="1">
    <citation type="submission" date="2019-04" db="EMBL/GenBank/DDBJ databases">
        <title>An improved genome assembly and genetic linkage map for asparagus bean, Vigna unguiculata ssp. sesquipedialis.</title>
        <authorList>
            <person name="Xia Q."/>
            <person name="Zhang R."/>
            <person name="Dong Y."/>
        </authorList>
    </citation>
    <scope>NUCLEOTIDE SEQUENCE [LARGE SCALE GENOMIC DNA]</scope>
    <source>
        <tissue evidence="1">Leaf</tissue>
    </source>
</reference>
<dbReference type="Proteomes" id="UP000501690">
    <property type="component" value="Linkage Group LG11"/>
</dbReference>
<keyword evidence="2" id="KW-1185">Reference proteome</keyword>
<accession>A0A4D6NSK9</accession>
<name>A0A4D6NSK9_VIGUN</name>
<dbReference type="EMBL" id="CP039355">
    <property type="protein sequence ID" value="QCE15921.1"/>
    <property type="molecule type" value="Genomic_DNA"/>
</dbReference>
<protein>
    <recommendedName>
        <fullName evidence="3">Glutathione S-transferase</fullName>
    </recommendedName>
</protein>
<evidence type="ECO:0008006" key="3">
    <source>
        <dbReference type="Google" id="ProtNLM"/>
    </source>
</evidence>